<proteinExistence type="predicted"/>
<name>A0A7V2WUU8_LEUMU</name>
<dbReference type="InterPro" id="IPR010980">
    <property type="entry name" value="Cyt_c/b562"/>
</dbReference>
<accession>A0A7V2WUU8</accession>
<dbReference type="EMBL" id="DRMS01000191">
    <property type="protein sequence ID" value="HFC92149.1"/>
    <property type="molecule type" value="Genomic_DNA"/>
</dbReference>
<feature type="chain" id="PRO_5031137758" description="Cytochrome c" evidence="1">
    <location>
        <begin position="27"/>
        <end position="155"/>
    </location>
</feature>
<dbReference type="Proteomes" id="UP000885750">
    <property type="component" value="Unassembled WGS sequence"/>
</dbReference>
<organism evidence="2">
    <name type="scientific">Leucothrix mucor</name>
    <dbReference type="NCBI Taxonomy" id="45248"/>
    <lineage>
        <taxon>Bacteria</taxon>
        <taxon>Pseudomonadati</taxon>
        <taxon>Pseudomonadota</taxon>
        <taxon>Gammaproteobacteria</taxon>
        <taxon>Thiotrichales</taxon>
        <taxon>Thiotrichaceae</taxon>
        <taxon>Leucothrix</taxon>
    </lineage>
</organism>
<feature type="signal peptide" evidence="1">
    <location>
        <begin position="1"/>
        <end position="26"/>
    </location>
</feature>
<dbReference type="GO" id="GO:0020037">
    <property type="term" value="F:heme binding"/>
    <property type="evidence" value="ECO:0007669"/>
    <property type="project" value="InterPro"/>
</dbReference>
<protein>
    <recommendedName>
        <fullName evidence="3">Cytochrome c</fullName>
    </recommendedName>
</protein>
<dbReference type="GO" id="GO:0009055">
    <property type="term" value="F:electron transfer activity"/>
    <property type="evidence" value="ECO:0007669"/>
    <property type="project" value="InterPro"/>
</dbReference>
<dbReference type="GO" id="GO:0005506">
    <property type="term" value="F:iron ion binding"/>
    <property type="evidence" value="ECO:0007669"/>
    <property type="project" value="InterPro"/>
</dbReference>
<sequence length="155" mass="17017">MSIKNPISTTLLCATLLWGASVGVYANEEVAKPVETKVDTRINLGFTLSEKAAFLSEMRQMLASIQGIIAGIGSDDPEQIIKAARYSGNRMARATPKSIKKKTPLAFKQIGGPIHMMFEEMVIRAETDDMDMLAEFTGKLMKQCLACHAMFKVSK</sequence>
<reference evidence="2" key="1">
    <citation type="journal article" date="2020" name="mSystems">
        <title>Genome- and Community-Level Interaction Insights into Carbon Utilization and Element Cycling Functions of Hydrothermarchaeota in Hydrothermal Sediment.</title>
        <authorList>
            <person name="Zhou Z."/>
            <person name="Liu Y."/>
            <person name="Xu W."/>
            <person name="Pan J."/>
            <person name="Luo Z.H."/>
            <person name="Li M."/>
        </authorList>
    </citation>
    <scope>NUCLEOTIDE SEQUENCE [LARGE SCALE GENOMIC DNA]</scope>
    <source>
        <strain evidence="2">HyVt-493</strain>
    </source>
</reference>
<evidence type="ECO:0008006" key="3">
    <source>
        <dbReference type="Google" id="ProtNLM"/>
    </source>
</evidence>
<dbReference type="AlphaFoldDB" id="A0A7V2WUU8"/>
<dbReference type="SUPFAM" id="SSF47175">
    <property type="entry name" value="Cytochromes"/>
    <property type="match status" value="1"/>
</dbReference>
<keyword evidence="1" id="KW-0732">Signal</keyword>
<evidence type="ECO:0000313" key="2">
    <source>
        <dbReference type="EMBL" id="HFC92149.1"/>
    </source>
</evidence>
<evidence type="ECO:0000256" key="1">
    <source>
        <dbReference type="SAM" id="SignalP"/>
    </source>
</evidence>
<comment type="caution">
    <text evidence="2">The sequence shown here is derived from an EMBL/GenBank/DDBJ whole genome shotgun (WGS) entry which is preliminary data.</text>
</comment>
<dbReference type="GO" id="GO:0022900">
    <property type="term" value="P:electron transport chain"/>
    <property type="evidence" value="ECO:0007669"/>
    <property type="project" value="InterPro"/>
</dbReference>
<gene>
    <name evidence="2" type="ORF">ENJ51_04985</name>
</gene>